<dbReference type="InterPro" id="IPR000551">
    <property type="entry name" value="MerR-type_HTH_dom"/>
</dbReference>
<dbReference type="GO" id="GO:0003677">
    <property type="term" value="F:DNA binding"/>
    <property type="evidence" value="ECO:0007669"/>
    <property type="project" value="UniProtKB-KW"/>
</dbReference>
<keyword evidence="2" id="KW-0805">Transcription regulation</keyword>
<dbReference type="PANTHER" id="PTHR30204">
    <property type="entry name" value="REDOX-CYCLING DRUG-SENSING TRANSCRIPTIONAL ACTIVATOR SOXR"/>
    <property type="match status" value="1"/>
</dbReference>
<evidence type="ECO:0000256" key="3">
    <source>
        <dbReference type="ARBA" id="ARBA00023125"/>
    </source>
</evidence>
<dbReference type="PROSITE" id="PS50937">
    <property type="entry name" value="HTH_MERR_2"/>
    <property type="match status" value="1"/>
</dbReference>
<evidence type="ECO:0000259" key="6">
    <source>
        <dbReference type="PROSITE" id="PS50937"/>
    </source>
</evidence>
<gene>
    <name evidence="7" type="ORF">HBE96_24995</name>
</gene>
<keyword evidence="4" id="KW-0804">Transcription</keyword>
<dbReference type="AlphaFoldDB" id="A0A7Y0ELU7"/>
<dbReference type="SUPFAM" id="SSF46955">
    <property type="entry name" value="Putative DNA-binding domain"/>
    <property type="match status" value="1"/>
</dbReference>
<dbReference type="SMART" id="SM00422">
    <property type="entry name" value="HTH_MERR"/>
    <property type="match status" value="1"/>
</dbReference>
<protein>
    <submittedName>
        <fullName evidence="7">MerR family transcriptional regulator</fullName>
    </submittedName>
</protein>
<dbReference type="SUPFAM" id="SSF55136">
    <property type="entry name" value="Probable bacterial effector-binding domain"/>
    <property type="match status" value="1"/>
</dbReference>
<accession>A0A7Y0ELU7</accession>
<dbReference type="GO" id="GO:0003700">
    <property type="term" value="F:DNA-binding transcription factor activity"/>
    <property type="evidence" value="ECO:0007669"/>
    <property type="project" value="InterPro"/>
</dbReference>
<keyword evidence="5" id="KW-0175">Coiled coil</keyword>
<proteinExistence type="predicted"/>
<dbReference type="Gene3D" id="3.20.80.10">
    <property type="entry name" value="Regulatory factor, effector binding domain"/>
    <property type="match status" value="1"/>
</dbReference>
<keyword evidence="8" id="KW-1185">Reference proteome</keyword>
<dbReference type="PANTHER" id="PTHR30204:SF69">
    <property type="entry name" value="MERR-FAMILY TRANSCRIPTIONAL REGULATOR"/>
    <property type="match status" value="1"/>
</dbReference>
<evidence type="ECO:0000313" key="7">
    <source>
        <dbReference type="EMBL" id="NMM65839.1"/>
    </source>
</evidence>
<dbReference type="Pfam" id="PF00376">
    <property type="entry name" value="MerR"/>
    <property type="match status" value="1"/>
</dbReference>
<dbReference type="InterPro" id="IPR047057">
    <property type="entry name" value="MerR_fam"/>
</dbReference>
<dbReference type="Pfam" id="PF06445">
    <property type="entry name" value="GyrI-like"/>
    <property type="match status" value="1"/>
</dbReference>
<keyword evidence="1" id="KW-0678">Repressor</keyword>
<dbReference type="RefSeq" id="WP_169300431.1">
    <property type="nucleotide sequence ID" value="NZ_JABBNI010000067.1"/>
</dbReference>
<name>A0A7Y0ELU7_9CLOT</name>
<evidence type="ECO:0000256" key="2">
    <source>
        <dbReference type="ARBA" id="ARBA00023015"/>
    </source>
</evidence>
<feature type="domain" description="HTH merR-type" evidence="6">
    <location>
        <begin position="4"/>
        <end position="73"/>
    </location>
</feature>
<dbReference type="Proteomes" id="UP000537131">
    <property type="component" value="Unassembled WGS sequence"/>
</dbReference>
<organism evidence="7 8">
    <name type="scientific">Clostridium muellerianum</name>
    <dbReference type="NCBI Taxonomy" id="2716538"/>
    <lineage>
        <taxon>Bacteria</taxon>
        <taxon>Bacillati</taxon>
        <taxon>Bacillota</taxon>
        <taxon>Clostridia</taxon>
        <taxon>Eubacteriales</taxon>
        <taxon>Clostridiaceae</taxon>
        <taxon>Clostridium</taxon>
    </lineage>
</organism>
<dbReference type="Gene3D" id="1.10.1660.10">
    <property type="match status" value="1"/>
</dbReference>
<dbReference type="SMART" id="SM00871">
    <property type="entry name" value="AraC_E_bind"/>
    <property type="match status" value="1"/>
</dbReference>
<dbReference type="InterPro" id="IPR010499">
    <property type="entry name" value="AraC_E-bd"/>
</dbReference>
<feature type="coiled-coil region" evidence="5">
    <location>
        <begin position="83"/>
        <end position="117"/>
    </location>
</feature>
<comment type="caution">
    <text evidence="7">The sequence shown here is derived from an EMBL/GenBank/DDBJ whole genome shotgun (WGS) entry which is preliminary data.</text>
</comment>
<evidence type="ECO:0000256" key="4">
    <source>
        <dbReference type="ARBA" id="ARBA00023163"/>
    </source>
</evidence>
<evidence type="ECO:0000256" key="1">
    <source>
        <dbReference type="ARBA" id="ARBA00022491"/>
    </source>
</evidence>
<evidence type="ECO:0000313" key="8">
    <source>
        <dbReference type="Proteomes" id="UP000537131"/>
    </source>
</evidence>
<reference evidence="7 8" key="1">
    <citation type="submission" date="2020-06" db="EMBL/GenBank/DDBJ databases">
        <title>Complete Genome Sequence of Clostridium muelleri sp. nov. P21T, an Acid-Alcohol Producing Acetogen Isolated from Old Hay.</title>
        <authorList>
            <person name="Duncan K.E."/>
            <person name="Tanner R.S."/>
        </authorList>
    </citation>
    <scope>NUCLEOTIDE SEQUENCE [LARGE SCALE GENOMIC DNA]</scope>
    <source>
        <strain evidence="7 8">P21</strain>
    </source>
</reference>
<dbReference type="InterPro" id="IPR009061">
    <property type="entry name" value="DNA-bd_dom_put_sf"/>
</dbReference>
<evidence type="ECO:0000256" key="5">
    <source>
        <dbReference type="SAM" id="Coils"/>
    </source>
</evidence>
<keyword evidence="3" id="KW-0238">DNA-binding</keyword>
<dbReference type="EMBL" id="JABBNI010000067">
    <property type="protein sequence ID" value="NMM65839.1"/>
    <property type="molecule type" value="Genomic_DNA"/>
</dbReference>
<dbReference type="InterPro" id="IPR029442">
    <property type="entry name" value="GyrI-like"/>
</dbReference>
<sequence>MKDKFLIGELSKIFNISTDTLRHYDKIDLIKPEYDKKNAYRYYNIRNFFKLSRVLFFKNLDISLSDIKKYMSKKNTSNLLNLLKNKEEEIDIKINKLLNLKKKIQTKRDLLENIEGQLDQIIIKRLPQRIGAFLDMNDVENDYEIKQAFKNNEKYLKISSWLIEGQIYTSLSKENMDKGILNKFRYFIEIVPIDSELCNQLKVIPEHEYVCIAFLGPYRDMGKHYQILIKWIDENGYEISGDSIEKNIVDYDFSDSENEYISEIQIPIIKKQQ</sequence>
<dbReference type="InterPro" id="IPR011256">
    <property type="entry name" value="Reg_factor_effector_dom_sf"/>
</dbReference>